<dbReference type="STRING" id="283909.R7TT84"/>
<keyword evidence="5" id="KW-0067">ATP-binding</keyword>
<comment type="similarity">
    <text evidence="1">Belongs to the ATP-dependent AMP-binding enzyme family.</text>
</comment>
<dbReference type="EMBL" id="KB309493">
    <property type="protein sequence ID" value="ELT94240.1"/>
    <property type="molecule type" value="Genomic_DNA"/>
</dbReference>
<dbReference type="Proteomes" id="UP000014760">
    <property type="component" value="Unassembled WGS sequence"/>
</dbReference>
<name>R7TT84_CAPTE</name>
<evidence type="ECO:0000313" key="11">
    <source>
        <dbReference type="Proteomes" id="UP000014760"/>
    </source>
</evidence>
<dbReference type="GO" id="GO:0005524">
    <property type="term" value="F:ATP binding"/>
    <property type="evidence" value="ECO:0007669"/>
    <property type="project" value="UniProtKB-KW"/>
</dbReference>
<evidence type="ECO:0000259" key="8">
    <source>
        <dbReference type="Pfam" id="PF00501"/>
    </source>
</evidence>
<evidence type="ECO:0000256" key="4">
    <source>
        <dbReference type="ARBA" id="ARBA00022832"/>
    </source>
</evidence>
<dbReference type="GO" id="GO:0004467">
    <property type="term" value="F:long-chain fatty acid-CoA ligase activity"/>
    <property type="evidence" value="ECO:0007669"/>
    <property type="project" value="UniProtKB-EC"/>
</dbReference>
<dbReference type="GO" id="GO:0005783">
    <property type="term" value="C:endoplasmic reticulum"/>
    <property type="evidence" value="ECO:0007669"/>
    <property type="project" value="TreeGrafter"/>
</dbReference>
<gene>
    <name evidence="9" type="ORF">CAPTEDRAFT_212677</name>
</gene>
<evidence type="ECO:0000256" key="5">
    <source>
        <dbReference type="ARBA" id="ARBA00022840"/>
    </source>
</evidence>
<evidence type="ECO:0000313" key="9">
    <source>
        <dbReference type="EMBL" id="ELT94240.1"/>
    </source>
</evidence>
<evidence type="ECO:0000256" key="1">
    <source>
        <dbReference type="ARBA" id="ARBA00006432"/>
    </source>
</evidence>
<keyword evidence="3" id="KW-0547">Nucleotide-binding</keyword>
<dbReference type="InterPro" id="IPR020845">
    <property type="entry name" value="AMP-binding_CS"/>
</dbReference>
<reference evidence="10" key="3">
    <citation type="submission" date="2015-06" db="UniProtKB">
        <authorList>
            <consortium name="EnsemblMetazoa"/>
        </authorList>
    </citation>
    <scope>IDENTIFICATION</scope>
</reference>
<proteinExistence type="inferred from homology"/>
<dbReference type="GO" id="GO:0030182">
    <property type="term" value="P:neuron differentiation"/>
    <property type="evidence" value="ECO:0007669"/>
    <property type="project" value="TreeGrafter"/>
</dbReference>
<dbReference type="EnsemblMetazoa" id="CapteT212677">
    <property type="protein sequence ID" value="CapteP212677"/>
    <property type="gene ID" value="CapteG212677"/>
</dbReference>
<dbReference type="SUPFAM" id="SSF56801">
    <property type="entry name" value="Acetyl-CoA synthetase-like"/>
    <property type="match status" value="1"/>
</dbReference>
<dbReference type="OrthoDB" id="1700726at2759"/>
<dbReference type="InterPro" id="IPR042099">
    <property type="entry name" value="ANL_N_sf"/>
</dbReference>
<protein>
    <recommendedName>
        <fullName evidence="6">long-chain-fatty-acid--CoA ligase</fullName>
        <ecNumber evidence="6">6.2.1.3</ecNumber>
    </recommendedName>
</protein>
<sequence length="702" mass="78213">MAFIYEIFSFIPFYFISNPKKKLEISNAVKALSTKANDPSSPYRCVEGMDELSTSPFPGINTLDELFNRAVRVYGSYNCLGERELLEEHDEVQPSGKVFKKAEYGRYNWQSYEDVNRRLTNLGSGLLSLGQKHRENICIFMETRSEWMLSALACFKYNFPVVTLYATLGEEAIVHGVNESEVSFVITSSDLLPKFKVKKIVSRIPKVTHIVYVQIPHGEKSQLPDLSGFPDSVKVIPMSVVEETGAKPENLQTPISHATREDLAVIMYTSGSTGLPKGVLITHGNLMCGISGQVARIPELRPGDDVYIGYLPLAHVLELSAELACLTHGVRIGYSSPMTLSDQSSKIAKGTRGDVRELRPTFMAAVPLIMDRLYKGVWEKVNRGTKLQQEVFKFAYEYKKKKYEQGYETPFLDKLIFKKTSIVIGGRVRAILSGGAPLSVDTQLFMNICFCCPVGQGYGLTETCGAGTIHHNSDRNTGRVGAPLRCNEILLVNWEEGGYTTSDKPNPRGEVWIGGGNVAQGYYKNPQKTKEEFHNINGTRYFSTGDIGEFDPDGCLKIIDRKKDLVKLQAGEYVSLGKVETALKMSPFVDNICLYADSSKTYAVCLVVPNAKALHSLADKMGVANGDDWQLLCQNADIQKAMLKVLQEQGAKGKLERFELPQKLTLCSDIWSPDTGLVTDAFKLKRKELQKFYKSEIAHMYG</sequence>
<dbReference type="GO" id="GO:0035336">
    <property type="term" value="P:long-chain fatty-acyl-CoA metabolic process"/>
    <property type="evidence" value="ECO:0007669"/>
    <property type="project" value="TreeGrafter"/>
</dbReference>
<reference evidence="9 11" key="2">
    <citation type="journal article" date="2013" name="Nature">
        <title>Insights into bilaterian evolution from three spiralian genomes.</title>
        <authorList>
            <person name="Simakov O."/>
            <person name="Marletaz F."/>
            <person name="Cho S.J."/>
            <person name="Edsinger-Gonzales E."/>
            <person name="Havlak P."/>
            <person name="Hellsten U."/>
            <person name="Kuo D.H."/>
            <person name="Larsson T."/>
            <person name="Lv J."/>
            <person name="Arendt D."/>
            <person name="Savage R."/>
            <person name="Osoegawa K."/>
            <person name="de Jong P."/>
            <person name="Grimwood J."/>
            <person name="Chapman J.A."/>
            <person name="Shapiro H."/>
            <person name="Aerts A."/>
            <person name="Otillar R.P."/>
            <person name="Terry A.Y."/>
            <person name="Boore J.L."/>
            <person name="Grigoriev I.V."/>
            <person name="Lindberg D.R."/>
            <person name="Seaver E.C."/>
            <person name="Weisblat D.A."/>
            <person name="Putnam N.H."/>
            <person name="Rokhsar D.S."/>
        </authorList>
    </citation>
    <scope>NUCLEOTIDE SEQUENCE</scope>
    <source>
        <strain evidence="9 11">I ESC-2004</strain>
    </source>
</reference>
<keyword evidence="4" id="KW-0443">Lipid metabolism</keyword>
<dbReference type="FunCoup" id="R7TT84">
    <property type="interactions" value="1321"/>
</dbReference>
<keyword evidence="2" id="KW-0436">Ligase</keyword>
<dbReference type="PANTHER" id="PTHR43272">
    <property type="entry name" value="LONG-CHAIN-FATTY-ACID--COA LIGASE"/>
    <property type="match status" value="1"/>
</dbReference>
<evidence type="ECO:0000256" key="6">
    <source>
        <dbReference type="ARBA" id="ARBA00026121"/>
    </source>
</evidence>
<dbReference type="EMBL" id="AMQN01012397">
    <property type="status" value="NOT_ANNOTATED_CDS"/>
    <property type="molecule type" value="Genomic_DNA"/>
</dbReference>
<dbReference type="PANTHER" id="PTHR43272:SF83">
    <property type="entry name" value="ACYL-COA SYNTHETASE LONG-CHAIN, ISOFORM J"/>
    <property type="match status" value="1"/>
</dbReference>
<keyword evidence="4" id="KW-0276">Fatty acid metabolism</keyword>
<dbReference type="PROSITE" id="PS00455">
    <property type="entry name" value="AMP_BINDING"/>
    <property type="match status" value="1"/>
</dbReference>
<comment type="catalytic activity">
    <reaction evidence="7">
        <text>a long-chain fatty acid + ATP + CoA = a long-chain fatty acyl-CoA + AMP + diphosphate</text>
        <dbReference type="Rhea" id="RHEA:15421"/>
        <dbReference type="ChEBI" id="CHEBI:30616"/>
        <dbReference type="ChEBI" id="CHEBI:33019"/>
        <dbReference type="ChEBI" id="CHEBI:57287"/>
        <dbReference type="ChEBI" id="CHEBI:57560"/>
        <dbReference type="ChEBI" id="CHEBI:83139"/>
        <dbReference type="ChEBI" id="CHEBI:456215"/>
        <dbReference type="EC" id="6.2.1.3"/>
    </reaction>
</comment>
<dbReference type="EC" id="6.2.1.3" evidence="6"/>
<accession>R7TT84</accession>
<evidence type="ECO:0000256" key="7">
    <source>
        <dbReference type="ARBA" id="ARBA00036813"/>
    </source>
</evidence>
<reference evidence="11" key="1">
    <citation type="submission" date="2012-12" db="EMBL/GenBank/DDBJ databases">
        <authorList>
            <person name="Hellsten U."/>
            <person name="Grimwood J."/>
            <person name="Chapman J.A."/>
            <person name="Shapiro H."/>
            <person name="Aerts A."/>
            <person name="Otillar R.P."/>
            <person name="Terry A.Y."/>
            <person name="Boore J.L."/>
            <person name="Simakov O."/>
            <person name="Marletaz F."/>
            <person name="Cho S.-J."/>
            <person name="Edsinger-Gonzales E."/>
            <person name="Havlak P."/>
            <person name="Kuo D.-H."/>
            <person name="Larsson T."/>
            <person name="Lv J."/>
            <person name="Arendt D."/>
            <person name="Savage R."/>
            <person name="Osoegawa K."/>
            <person name="de Jong P."/>
            <person name="Lindberg D.R."/>
            <person name="Seaver E.C."/>
            <person name="Weisblat D.A."/>
            <person name="Putnam N.H."/>
            <person name="Grigoriev I.V."/>
            <person name="Rokhsar D.S."/>
        </authorList>
    </citation>
    <scope>NUCLEOTIDE SEQUENCE</scope>
    <source>
        <strain evidence="11">I ESC-2004</strain>
    </source>
</reference>
<dbReference type="OMA" id="KIFQWAA"/>
<dbReference type="AlphaFoldDB" id="R7TT84"/>
<evidence type="ECO:0000313" key="10">
    <source>
        <dbReference type="EnsemblMetazoa" id="CapteP212677"/>
    </source>
</evidence>
<dbReference type="Gene3D" id="3.40.50.12780">
    <property type="entry name" value="N-terminal domain of ligase-like"/>
    <property type="match status" value="1"/>
</dbReference>
<dbReference type="Pfam" id="PF00501">
    <property type="entry name" value="AMP-binding"/>
    <property type="match status" value="1"/>
</dbReference>
<dbReference type="GO" id="GO:0005886">
    <property type="term" value="C:plasma membrane"/>
    <property type="evidence" value="ECO:0007669"/>
    <property type="project" value="TreeGrafter"/>
</dbReference>
<feature type="domain" description="AMP-dependent synthetase/ligase" evidence="8">
    <location>
        <begin position="92"/>
        <end position="523"/>
    </location>
</feature>
<dbReference type="GO" id="GO:0005811">
    <property type="term" value="C:lipid droplet"/>
    <property type="evidence" value="ECO:0007669"/>
    <property type="project" value="TreeGrafter"/>
</dbReference>
<organism evidence="9">
    <name type="scientific">Capitella teleta</name>
    <name type="common">Polychaete worm</name>
    <dbReference type="NCBI Taxonomy" id="283909"/>
    <lineage>
        <taxon>Eukaryota</taxon>
        <taxon>Metazoa</taxon>
        <taxon>Spiralia</taxon>
        <taxon>Lophotrochozoa</taxon>
        <taxon>Annelida</taxon>
        <taxon>Polychaeta</taxon>
        <taxon>Sedentaria</taxon>
        <taxon>Scolecida</taxon>
        <taxon>Capitellidae</taxon>
        <taxon>Capitella</taxon>
    </lineage>
</organism>
<dbReference type="InterPro" id="IPR000873">
    <property type="entry name" value="AMP-dep_synth/lig_dom"/>
</dbReference>
<keyword evidence="11" id="KW-1185">Reference proteome</keyword>
<evidence type="ECO:0000256" key="3">
    <source>
        <dbReference type="ARBA" id="ARBA00022741"/>
    </source>
</evidence>
<evidence type="ECO:0000256" key="2">
    <source>
        <dbReference type="ARBA" id="ARBA00022598"/>
    </source>
</evidence>
<dbReference type="HOGENOM" id="CLU_000022_45_2_1"/>